<evidence type="ECO:0000313" key="3">
    <source>
        <dbReference type="Proteomes" id="UP000265520"/>
    </source>
</evidence>
<keyword evidence="1" id="KW-0472">Membrane</keyword>
<feature type="transmembrane region" description="Helical" evidence="1">
    <location>
        <begin position="71"/>
        <end position="92"/>
    </location>
</feature>
<gene>
    <name evidence="2" type="ORF">A2U01_0010682</name>
</gene>
<dbReference type="AlphaFoldDB" id="A0A392MQT1"/>
<protein>
    <submittedName>
        <fullName evidence="2">30S ribosomal protein S1 chloroplastic-like</fullName>
    </submittedName>
</protein>
<comment type="caution">
    <text evidence="2">The sequence shown here is derived from an EMBL/GenBank/DDBJ whole genome shotgun (WGS) entry which is preliminary data.</text>
</comment>
<evidence type="ECO:0000256" key="1">
    <source>
        <dbReference type="SAM" id="Phobius"/>
    </source>
</evidence>
<keyword evidence="1" id="KW-0812">Transmembrane</keyword>
<feature type="non-terminal residue" evidence="2">
    <location>
        <position position="1"/>
    </location>
</feature>
<keyword evidence="2" id="KW-0689">Ribosomal protein</keyword>
<accession>A0A392MQT1</accession>
<dbReference type="Proteomes" id="UP000265520">
    <property type="component" value="Unassembled WGS sequence"/>
</dbReference>
<name>A0A392MQT1_9FABA</name>
<keyword evidence="1" id="KW-1133">Transmembrane helix</keyword>
<dbReference type="EMBL" id="LXQA010016882">
    <property type="protein sequence ID" value="MCH89781.1"/>
    <property type="molecule type" value="Genomic_DNA"/>
</dbReference>
<sequence length="161" mass="18004">TSIAISTTLSKERAALAEIFEEAYENCRKAPLEGVSFSLEQLTETVDKYGFASEIGNKACPFLWIMSFSQIIIGVNMSVSVWFPGSVIMSVLHSRIKWPLRMGQCNARRRLRNQHDSETTLTTPWYLASALERDNVGCRLEDQESRLSPRNTITRGGASGV</sequence>
<dbReference type="GO" id="GO:0005840">
    <property type="term" value="C:ribosome"/>
    <property type="evidence" value="ECO:0007669"/>
    <property type="project" value="UniProtKB-KW"/>
</dbReference>
<keyword evidence="2" id="KW-0687">Ribonucleoprotein</keyword>
<evidence type="ECO:0000313" key="2">
    <source>
        <dbReference type="EMBL" id="MCH89781.1"/>
    </source>
</evidence>
<organism evidence="2 3">
    <name type="scientific">Trifolium medium</name>
    <dbReference type="NCBI Taxonomy" id="97028"/>
    <lineage>
        <taxon>Eukaryota</taxon>
        <taxon>Viridiplantae</taxon>
        <taxon>Streptophyta</taxon>
        <taxon>Embryophyta</taxon>
        <taxon>Tracheophyta</taxon>
        <taxon>Spermatophyta</taxon>
        <taxon>Magnoliopsida</taxon>
        <taxon>eudicotyledons</taxon>
        <taxon>Gunneridae</taxon>
        <taxon>Pentapetalae</taxon>
        <taxon>rosids</taxon>
        <taxon>fabids</taxon>
        <taxon>Fabales</taxon>
        <taxon>Fabaceae</taxon>
        <taxon>Papilionoideae</taxon>
        <taxon>50 kb inversion clade</taxon>
        <taxon>NPAAA clade</taxon>
        <taxon>Hologalegina</taxon>
        <taxon>IRL clade</taxon>
        <taxon>Trifolieae</taxon>
        <taxon>Trifolium</taxon>
    </lineage>
</organism>
<reference evidence="2 3" key="1">
    <citation type="journal article" date="2018" name="Front. Plant Sci.">
        <title>Red Clover (Trifolium pratense) and Zigzag Clover (T. medium) - A Picture of Genomic Similarities and Differences.</title>
        <authorList>
            <person name="Dluhosova J."/>
            <person name="Istvanek J."/>
            <person name="Nedelnik J."/>
            <person name="Repkova J."/>
        </authorList>
    </citation>
    <scope>NUCLEOTIDE SEQUENCE [LARGE SCALE GENOMIC DNA]</scope>
    <source>
        <strain evidence="3">cv. 10/8</strain>
        <tissue evidence="2">Leaf</tissue>
    </source>
</reference>
<keyword evidence="3" id="KW-1185">Reference proteome</keyword>
<proteinExistence type="predicted"/>